<dbReference type="InterPro" id="IPR027039">
    <property type="entry name" value="Crtac1"/>
</dbReference>
<dbReference type="Proteomes" id="UP000610931">
    <property type="component" value="Unassembled WGS sequence"/>
</dbReference>
<dbReference type="Pfam" id="PF13517">
    <property type="entry name" value="FG-GAP_3"/>
    <property type="match status" value="6"/>
</dbReference>
<protein>
    <submittedName>
        <fullName evidence="3">VCBS repeat-containing protein</fullName>
    </submittedName>
</protein>
<keyword evidence="4" id="KW-1185">Reference proteome</keyword>
<proteinExistence type="predicted"/>
<dbReference type="SUPFAM" id="SSF69318">
    <property type="entry name" value="Integrin alpha N-terminal domain"/>
    <property type="match status" value="3"/>
</dbReference>
<sequence length="1116" mass="125279">MMLNRSGIQYYGLLVGLLVNFAHSQQKVAQLFSLLSPSETNVTFSNVLEDTDKENIFIYKNFYKGGGVAIGDINNDGLQDIYFSGNQVGDKLYLNKGDLVFEDITEKAGILNRGGWSTHVTIVDVNNDGLKDIYVCKSLYDDRPDLRENELYLNKGNLKFEEVAKTYGLNDNNRTTQANFFDYDKDGDLDVFIINQPRNSHVLAPNNGEKRIKPEQNYRLLENKNNFFFPAKNNTGILGLGYGLSSVIADFNNNGWQDIYVANDYETPDLFFVSNQDGTYSNKIYDYIMHTSYYSMGADIGDINNDGWMDFVVVDMVAEDNFKLKSNMSGMNPAKFWQTVANGGHYQYMFNVLQLNNGVNSNGDMSFSDVAQLAGVSNTDWSWAPLLADFDNDGLLDLFVANGVRHEIQNTDALKALDHEIKEVIETHNPNKDPNFNAWQYLDVQELLQLFPSNKTKNFMYKNLDGLKFDKVVDAWGLSQETFSTGAACADLDNDGDLDLVVNNIDEVSFIYRNNTNETSNNNYLRLSFIDTNKHCSFFGTKATLYHKKGLQIAELTNARGINSSSEDILHFGLGNIKKADSIYVKWNTGKTSVLKGIKANQTLTINVNSAVDLISNKKESQSFLFEDITQSVHINYVHKENKFDDYDREVLLPHRMSTLGSGIAVADINGDELEDFYIGGPLEGIGKRVFQNSDGTFTERILKLFPDSSREDIGAEFFDADNDGDMDLYVVSGGNESEIGAENYQDRLYINDGEGNFNLFEGLPKLRASGSRVRAADYDNDGDIDLFVGGRQVPGKYPEPADSYLLKNLLNEIGRLQFINTQEAVFAKLGMVTDAVWTDYDGDNDLDLLLTGAWMPITFLENTNGNFSNSTNKVGLQDTEGWWFSITKNDIDNDGDDDYVLGNLGLNYKYKATAQEPFSIHYDDFDDNGKNDIVLSYYNYGKQYPLRGRSCSSQQIPDIKKKFESYNTFASATLSDVYGLEELNNALHYEAKTFASITLENLGNSKFNIKPLPNLAQVSNVNTSVVYDVDHDGIKDIIIAGNMFGSEIETTRNDAGFGLFLKGKGNFEFEAKNMFETGLYLPYDVKEIKLINYKGGKALIVAVNNGPMKLLQLKK</sequence>
<keyword evidence="1" id="KW-0732">Signal</keyword>
<gene>
    <name evidence="3" type="ORF">JF259_06735</name>
</gene>
<reference evidence="3" key="1">
    <citation type="submission" date="2020-12" db="EMBL/GenBank/DDBJ databases">
        <title>Snuella sp. nov., isolated from sediment in Incheon.</title>
        <authorList>
            <person name="Kim W."/>
        </authorList>
    </citation>
    <scope>NUCLEOTIDE SEQUENCE</scope>
    <source>
        <strain evidence="3">CAU 1569</strain>
    </source>
</reference>
<dbReference type="InterPro" id="IPR013517">
    <property type="entry name" value="FG-GAP"/>
</dbReference>
<dbReference type="InterPro" id="IPR011519">
    <property type="entry name" value="UnbV_ASPIC"/>
</dbReference>
<evidence type="ECO:0000259" key="2">
    <source>
        <dbReference type="Pfam" id="PF07593"/>
    </source>
</evidence>
<dbReference type="InterPro" id="IPR028994">
    <property type="entry name" value="Integrin_alpha_N"/>
</dbReference>
<name>A0A8J7J191_9FLAO</name>
<dbReference type="PANTHER" id="PTHR16026">
    <property type="entry name" value="CARTILAGE ACIDIC PROTEIN 1"/>
    <property type="match status" value="1"/>
</dbReference>
<organism evidence="3 4">
    <name type="scientific">Snuella sedimenti</name>
    <dbReference type="NCBI Taxonomy" id="2798802"/>
    <lineage>
        <taxon>Bacteria</taxon>
        <taxon>Pseudomonadati</taxon>
        <taxon>Bacteroidota</taxon>
        <taxon>Flavobacteriia</taxon>
        <taxon>Flavobacteriales</taxon>
        <taxon>Flavobacteriaceae</taxon>
        <taxon>Snuella</taxon>
    </lineage>
</organism>
<evidence type="ECO:0000313" key="4">
    <source>
        <dbReference type="Proteomes" id="UP000610931"/>
    </source>
</evidence>
<evidence type="ECO:0000313" key="3">
    <source>
        <dbReference type="EMBL" id="MBJ6367777.1"/>
    </source>
</evidence>
<dbReference type="EMBL" id="JAELVQ010000006">
    <property type="protein sequence ID" value="MBJ6367777.1"/>
    <property type="molecule type" value="Genomic_DNA"/>
</dbReference>
<dbReference type="PANTHER" id="PTHR16026:SF0">
    <property type="entry name" value="CARTILAGE ACIDIC PROTEIN 1"/>
    <property type="match status" value="1"/>
</dbReference>
<dbReference type="Gene3D" id="2.130.10.130">
    <property type="entry name" value="Integrin alpha, N-terminal"/>
    <property type="match status" value="3"/>
</dbReference>
<comment type="caution">
    <text evidence="3">The sequence shown here is derived from an EMBL/GenBank/DDBJ whole genome shotgun (WGS) entry which is preliminary data.</text>
</comment>
<dbReference type="RefSeq" id="WP_199114546.1">
    <property type="nucleotide sequence ID" value="NZ_JAELVQ010000006.1"/>
</dbReference>
<dbReference type="AlphaFoldDB" id="A0A8J7J191"/>
<feature type="domain" description="ASPIC/UnbV" evidence="2">
    <location>
        <begin position="540"/>
        <end position="605"/>
    </location>
</feature>
<dbReference type="Pfam" id="PF07593">
    <property type="entry name" value="UnbV_ASPIC"/>
    <property type="match status" value="1"/>
</dbReference>
<evidence type="ECO:0000256" key="1">
    <source>
        <dbReference type="ARBA" id="ARBA00022729"/>
    </source>
</evidence>
<accession>A0A8J7J191</accession>